<accession>A0A811MG92</accession>
<dbReference type="Proteomes" id="UP000604825">
    <property type="component" value="Unassembled WGS sequence"/>
</dbReference>
<dbReference type="InterPro" id="IPR045005">
    <property type="entry name" value="BPM1-6"/>
</dbReference>
<dbReference type="InterPro" id="IPR008974">
    <property type="entry name" value="TRAF-like"/>
</dbReference>
<dbReference type="SUPFAM" id="SSF54695">
    <property type="entry name" value="POZ domain"/>
    <property type="match status" value="1"/>
</dbReference>
<dbReference type="OrthoDB" id="6359816at2759"/>
<evidence type="ECO:0000259" key="3">
    <source>
        <dbReference type="PROSITE" id="PS50097"/>
    </source>
</evidence>
<dbReference type="PROSITE" id="PS50144">
    <property type="entry name" value="MATH"/>
    <property type="match status" value="1"/>
</dbReference>
<dbReference type="InterPro" id="IPR000210">
    <property type="entry name" value="BTB/POZ_dom"/>
</dbReference>
<dbReference type="InterPro" id="IPR002083">
    <property type="entry name" value="MATH/TRAF_dom"/>
</dbReference>
<evidence type="ECO:0000259" key="4">
    <source>
        <dbReference type="PROSITE" id="PS50144"/>
    </source>
</evidence>
<dbReference type="AlphaFoldDB" id="A0A811MG92"/>
<dbReference type="SMART" id="SM00225">
    <property type="entry name" value="BTB"/>
    <property type="match status" value="1"/>
</dbReference>
<sequence>MLATSSASGRGKPSRSSSAIVADRPSGYHDLKIDSRLLDAMSVPHGEFLLSSAFTVGGHTWRIICYPNGDRYDSDAAVGYVSIYLKLDENVAKPVTAQVQFSVMAEKGALFLVRWRKEVLSTKKIFVTSFARQDSSHGYSKFAKNKDVLKTVRQGDPLTIRCHIIVFNGSRDVQSPKHKQAAAASAHVSPSNLHTHLGDLLSSKRGADVVFVVGGEAYPAHRCVLVARSPVFAVELFSSMRESDAAGGVVHIDDMEPQVFQALLHFAYTDTLPEMRKPEEGVLCQHLLVAADRYDMERLKLICEDKLCR</sequence>
<dbReference type="PANTHER" id="PTHR26379">
    <property type="entry name" value="BTB/POZ AND MATH DOMAIN-CONTAINING PROTEIN 1"/>
    <property type="match status" value="1"/>
</dbReference>
<name>A0A811MG92_9POAL</name>
<dbReference type="Pfam" id="PF22486">
    <property type="entry name" value="MATH_2"/>
    <property type="match status" value="1"/>
</dbReference>
<feature type="compositionally biased region" description="Polar residues" evidence="2">
    <location>
        <begin position="1"/>
        <end position="19"/>
    </location>
</feature>
<keyword evidence="6" id="KW-1185">Reference proteome</keyword>
<dbReference type="CDD" id="cd00121">
    <property type="entry name" value="MATH"/>
    <property type="match status" value="1"/>
</dbReference>
<dbReference type="EMBL" id="CAJGYO010000001">
    <property type="protein sequence ID" value="CAD6205148.1"/>
    <property type="molecule type" value="Genomic_DNA"/>
</dbReference>
<dbReference type="SUPFAM" id="SSF49599">
    <property type="entry name" value="TRAF domain-like"/>
    <property type="match status" value="1"/>
</dbReference>
<evidence type="ECO:0000256" key="1">
    <source>
        <dbReference type="ARBA" id="ARBA00004906"/>
    </source>
</evidence>
<evidence type="ECO:0000313" key="5">
    <source>
        <dbReference type="EMBL" id="CAD6205148.1"/>
    </source>
</evidence>
<dbReference type="CDD" id="cd18280">
    <property type="entry name" value="BTB_POZ_BPM_plant"/>
    <property type="match status" value="1"/>
</dbReference>
<evidence type="ECO:0000313" key="6">
    <source>
        <dbReference type="Proteomes" id="UP000604825"/>
    </source>
</evidence>
<protein>
    <submittedName>
        <fullName evidence="5">Uncharacterized protein</fullName>
    </submittedName>
</protein>
<organism evidence="5 6">
    <name type="scientific">Miscanthus lutarioriparius</name>
    <dbReference type="NCBI Taxonomy" id="422564"/>
    <lineage>
        <taxon>Eukaryota</taxon>
        <taxon>Viridiplantae</taxon>
        <taxon>Streptophyta</taxon>
        <taxon>Embryophyta</taxon>
        <taxon>Tracheophyta</taxon>
        <taxon>Spermatophyta</taxon>
        <taxon>Magnoliopsida</taxon>
        <taxon>Liliopsida</taxon>
        <taxon>Poales</taxon>
        <taxon>Poaceae</taxon>
        <taxon>PACMAD clade</taxon>
        <taxon>Panicoideae</taxon>
        <taxon>Andropogonodae</taxon>
        <taxon>Andropogoneae</taxon>
        <taxon>Saccharinae</taxon>
        <taxon>Miscanthus</taxon>
    </lineage>
</organism>
<dbReference type="SMART" id="SM00061">
    <property type="entry name" value="MATH"/>
    <property type="match status" value="1"/>
</dbReference>
<feature type="domain" description="BTB" evidence="3">
    <location>
        <begin position="207"/>
        <end position="276"/>
    </location>
</feature>
<dbReference type="InterPro" id="IPR011333">
    <property type="entry name" value="SKP1/BTB/POZ_sf"/>
</dbReference>
<reference evidence="5" key="1">
    <citation type="submission" date="2020-10" db="EMBL/GenBank/DDBJ databases">
        <authorList>
            <person name="Han B."/>
            <person name="Lu T."/>
            <person name="Zhao Q."/>
            <person name="Huang X."/>
            <person name="Zhao Y."/>
        </authorList>
    </citation>
    <scope>NUCLEOTIDE SEQUENCE</scope>
</reference>
<feature type="domain" description="MATH" evidence="4">
    <location>
        <begin position="30"/>
        <end position="164"/>
    </location>
</feature>
<dbReference type="Gene3D" id="3.30.710.10">
    <property type="entry name" value="Potassium Channel Kv1.1, Chain A"/>
    <property type="match status" value="1"/>
</dbReference>
<gene>
    <name evidence="5" type="ORF">NCGR_LOCUS2981</name>
</gene>
<evidence type="ECO:0000256" key="2">
    <source>
        <dbReference type="SAM" id="MobiDB-lite"/>
    </source>
</evidence>
<proteinExistence type="predicted"/>
<comment type="caution">
    <text evidence="5">The sequence shown here is derived from an EMBL/GenBank/DDBJ whole genome shotgun (WGS) entry which is preliminary data.</text>
</comment>
<dbReference type="Gene3D" id="2.60.210.10">
    <property type="entry name" value="Apoptosis, Tumor Necrosis Factor Receptor Associated Protein 2, Chain A"/>
    <property type="match status" value="1"/>
</dbReference>
<comment type="pathway">
    <text evidence="1">Protein modification; protein ubiquitination.</text>
</comment>
<dbReference type="PROSITE" id="PS50097">
    <property type="entry name" value="BTB"/>
    <property type="match status" value="1"/>
</dbReference>
<feature type="region of interest" description="Disordered" evidence="2">
    <location>
        <begin position="1"/>
        <end position="22"/>
    </location>
</feature>
<dbReference type="Pfam" id="PF00651">
    <property type="entry name" value="BTB"/>
    <property type="match status" value="1"/>
</dbReference>
<dbReference type="PANTHER" id="PTHR26379:SF429">
    <property type="entry name" value="OS10G0428900 PROTEIN"/>
    <property type="match status" value="1"/>
</dbReference>
<dbReference type="GO" id="GO:0016567">
    <property type="term" value="P:protein ubiquitination"/>
    <property type="evidence" value="ECO:0007669"/>
    <property type="project" value="InterPro"/>
</dbReference>